<dbReference type="AlphaFoldDB" id="A0A1Y1IV06"/>
<keyword evidence="3" id="KW-1185">Reference proteome</keyword>
<protein>
    <submittedName>
        <fullName evidence="2">Uncharacterized protein</fullName>
    </submittedName>
</protein>
<feature type="region of interest" description="Disordered" evidence="1">
    <location>
        <begin position="1"/>
        <end position="64"/>
    </location>
</feature>
<name>A0A1Y1IV06_KLENI</name>
<feature type="compositionally biased region" description="Basic and acidic residues" evidence="1">
    <location>
        <begin position="1"/>
        <end position="24"/>
    </location>
</feature>
<reference evidence="2 3" key="1">
    <citation type="journal article" date="2014" name="Nat. Commun.">
        <title>Klebsormidium flaccidum genome reveals primary factors for plant terrestrial adaptation.</title>
        <authorList>
            <person name="Hori K."/>
            <person name="Maruyama F."/>
            <person name="Fujisawa T."/>
            <person name="Togashi T."/>
            <person name="Yamamoto N."/>
            <person name="Seo M."/>
            <person name="Sato S."/>
            <person name="Yamada T."/>
            <person name="Mori H."/>
            <person name="Tajima N."/>
            <person name="Moriyama T."/>
            <person name="Ikeuchi M."/>
            <person name="Watanabe M."/>
            <person name="Wada H."/>
            <person name="Kobayashi K."/>
            <person name="Saito M."/>
            <person name="Masuda T."/>
            <person name="Sasaki-Sekimoto Y."/>
            <person name="Mashiguchi K."/>
            <person name="Awai K."/>
            <person name="Shimojima M."/>
            <person name="Masuda S."/>
            <person name="Iwai M."/>
            <person name="Nobusawa T."/>
            <person name="Narise T."/>
            <person name="Kondo S."/>
            <person name="Saito H."/>
            <person name="Sato R."/>
            <person name="Murakawa M."/>
            <person name="Ihara Y."/>
            <person name="Oshima-Yamada Y."/>
            <person name="Ohtaka K."/>
            <person name="Satoh M."/>
            <person name="Sonobe K."/>
            <person name="Ishii M."/>
            <person name="Ohtani R."/>
            <person name="Kanamori-Sato M."/>
            <person name="Honoki R."/>
            <person name="Miyazaki D."/>
            <person name="Mochizuki H."/>
            <person name="Umetsu J."/>
            <person name="Higashi K."/>
            <person name="Shibata D."/>
            <person name="Kamiya Y."/>
            <person name="Sato N."/>
            <person name="Nakamura Y."/>
            <person name="Tabata S."/>
            <person name="Ida S."/>
            <person name="Kurokawa K."/>
            <person name="Ohta H."/>
        </authorList>
    </citation>
    <scope>NUCLEOTIDE SEQUENCE [LARGE SCALE GENOMIC DNA]</scope>
    <source>
        <strain evidence="2 3">NIES-2285</strain>
    </source>
</reference>
<feature type="non-terminal residue" evidence="2">
    <location>
        <position position="1"/>
    </location>
</feature>
<dbReference type="OMA" id="PETHCDA"/>
<evidence type="ECO:0000256" key="1">
    <source>
        <dbReference type="SAM" id="MobiDB-lite"/>
    </source>
</evidence>
<dbReference type="Proteomes" id="UP000054558">
    <property type="component" value="Unassembled WGS sequence"/>
</dbReference>
<accession>A0A1Y1IV06</accession>
<evidence type="ECO:0000313" key="2">
    <source>
        <dbReference type="EMBL" id="GAQ93449.1"/>
    </source>
</evidence>
<dbReference type="EMBL" id="DF238488">
    <property type="protein sequence ID" value="GAQ93449.1"/>
    <property type="molecule type" value="Genomic_DNA"/>
</dbReference>
<sequence length="64" mass="6962">NSDPNPETHCDADPEADLHSHGDVDSNPNPKTHRNADVDADANSNPQNHRNTDAVPQVVNIAHY</sequence>
<gene>
    <name evidence="2" type="ORF">KFL_015390010</name>
</gene>
<evidence type="ECO:0000313" key="3">
    <source>
        <dbReference type="Proteomes" id="UP000054558"/>
    </source>
</evidence>
<proteinExistence type="predicted"/>
<organism evidence="2 3">
    <name type="scientific">Klebsormidium nitens</name>
    <name type="common">Green alga</name>
    <name type="synonym">Ulothrix nitens</name>
    <dbReference type="NCBI Taxonomy" id="105231"/>
    <lineage>
        <taxon>Eukaryota</taxon>
        <taxon>Viridiplantae</taxon>
        <taxon>Streptophyta</taxon>
        <taxon>Klebsormidiophyceae</taxon>
        <taxon>Klebsormidiales</taxon>
        <taxon>Klebsormidiaceae</taxon>
        <taxon>Klebsormidium</taxon>
    </lineage>
</organism>